<dbReference type="EMBL" id="CACSLK010027789">
    <property type="protein sequence ID" value="CAA0829902.1"/>
    <property type="molecule type" value="Genomic_DNA"/>
</dbReference>
<keyword evidence="3" id="KW-1185">Reference proteome</keyword>
<organism evidence="2 3">
    <name type="scientific">Striga hermonthica</name>
    <name type="common">Purple witchweed</name>
    <name type="synonym">Buchnera hermonthica</name>
    <dbReference type="NCBI Taxonomy" id="68872"/>
    <lineage>
        <taxon>Eukaryota</taxon>
        <taxon>Viridiplantae</taxon>
        <taxon>Streptophyta</taxon>
        <taxon>Embryophyta</taxon>
        <taxon>Tracheophyta</taxon>
        <taxon>Spermatophyta</taxon>
        <taxon>Magnoliopsida</taxon>
        <taxon>eudicotyledons</taxon>
        <taxon>Gunneridae</taxon>
        <taxon>Pentapetalae</taxon>
        <taxon>asterids</taxon>
        <taxon>lamiids</taxon>
        <taxon>Lamiales</taxon>
        <taxon>Orobanchaceae</taxon>
        <taxon>Buchnereae</taxon>
        <taxon>Striga</taxon>
    </lineage>
</organism>
<feature type="region of interest" description="Disordered" evidence="1">
    <location>
        <begin position="109"/>
        <end position="129"/>
    </location>
</feature>
<dbReference type="Proteomes" id="UP001153555">
    <property type="component" value="Unassembled WGS sequence"/>
</dbReference>
<accession>A0A9N7NDV1</accession>
<protein>
    <submittedName>
        <fullName evidence="2">Uncharacterized protein</fullName>
    </submittedName>
</protein>
<evidence type="ECO:0000313" key="3">
    <source>
        <dbReference type="Proteomes" id="UP001153555"/>
    </source>
</evidence>
<dbReference type="PANTHER" id="PTHR34055:SF9">
    <property type="match status" value="1"/>
</dbReference>
<feature type="compositionally biased region" description="Basic and acidic residues" evidence="1">
    <location>
        <begin position="38"/>
        <end position="54"/>
    </location>
</feature>
<dbReference type="OrthoDB" id="693270at2759"/>
<evidence type="ECO:0000313" key="2">
    <source>
        <dbReference type="EMBL" id="CAA0829902.1"/>
    </source>
</evidence>
<dbReference type="PANTHER" id="PTHR34055">
    <property type="entry name" value="OS09G0491596 PROTEIN"/>
    <property type="match status" value="1"/>
</dbReference>
<reference evidence="2" key="1">
    <citation type="submission" date="2019-12" db="EMBL/GenBank/DDBJ databases">
        <authorList>
            <person name="Scholes J."/>
        </authorList>
    </citation>
    <scope>NUCLEOTIDE SEQUENCE</scope>
</reference>
<feature type="region of interest" description="Disordered" evidence="1">
    <location>
        <begin position="1"/>
        <end position="95"/>
    </location>
</feature>
<proteinExistence type="predicted"/>
<evidence type="ECO:0000256" key="1">
    <source>
        <dbReference type="SAM" id="MobiDB-lite"/>
    </source>
</evidence>
<comment type="caution">
    <text evidence="2">The sequence shown here is derived from an EMBL/GenBank/DDBJ whole genome shotgun (WGS) entry which is preliminary data.</text>
</comment>
<dbReference type="AlphaFoldDB" id="A0A9N7NDV1"/>
<gene>
    <name evidence="2" type="ORF">SHERM_25415</name>
</gene>
<name>A0A9N7NDV1_STRHE</name>
<sequence length="129" mass="14539">MGRGRGKVNKQSPIARECSSSFEDEKVPMKRRGRPQKVTKDEIRNGDELERLEGNEQEYETGEDAKIPDASKNSKNGAATEDGKKRKRPSLEGEDLVIKENALIKNVSYRQNGSRRKNKPRRAAEVGVE</sequence>